<dbReference type="PROSITE" id="PS51191">
    <property type="entry name" value="FEMABX"/>
    <property type="match status" value="1"/>
</dbReference>
<dbReference type="PANTHER" id="PTHR36174:SF1">
    <property type="entry name" value="LIPID II:GLYCINE GLYCYLTRANSFERASE"/>
    <property type="match status" value="1"/>
</dbReference>
<protein>
    <submittedName>
        <fullName evidence="7">Putative aminoacyltransferase FemB</fullName>
    </submittedName>
</protein>
<keyword evidence="3" id="KW-0133">Cell shape</keyword>
<dbReference type="STRING" id="679192.HMPREF9013_0970"/>
<dbReference type="GO" id="GO:0071555">
    <property type="term" value="P:cell wall organization"/>
    <property type="evidence" value="ECO:0007669"/>
    <property type="project" value="UniProtKB-KW"/>
</dbReference>
<evidence type="ECO:0000256" key="2">
    <source>
        <dbReference type="ARBA" id="ARBA00022679"/>
    </source>
</evidence>
<dbReference type="AlphaFoldDB" id="D2MMJ1"/>
<keyword evidence="8" id="KW-1185">Reference proteome</keyword>
<reference evidence="8" key="1">
    <citation type="submission" date="2009-12" db="EMBL/GenBank/DDBJ databases">
        <title>Sequence of Clostridiales genomosp. BVAB3 str. UPII9-5.</title>
        <authorList>
            <person name="Madupu R."/>
            <person name="Durkin A.S."/>
            <person name="Torralba M."/>
            <person name="Methe B."/>
            <person name="Sutton G.G."/>
            <person name="Strausberg R.L."/>
            <person name="Nelson K.E."/>
        </authorList>
    </citation>
    <scope>NUCLEOTIDE SEQUENCE [LARGE SCALE GENOMIC DNA]</scope>
    <source>
        <strain evidence="8">W1219</strain>
    </source>
</reference>
<dbReference type="GO" id="GO:0016755">
    <property type="term" value="F:aminoacyltransferase activity"/>
    <property type="evidence" value="ECO:0007669"/>
    <property type="project" value="InterPro"/>
</dbReference>
<accession>D2MMJ1</accession>
<comment type="similarity">
    <text evidence="1">Belongs to the FemABX family.</text>
</comment>
<name>D2MMJ1_9FIRM</name>
<dbReference type="InterPro" id="IPR003447">
    <property type="entry name" value="FEMABX"/>
</dbReference>
<dbReference type="OrthoDB" id="9785911at2"/>
<comment type="caution">
    <text evidence="7">The sequence shown here is derived from an EMBL/GenBank/DDBJ whole genome shotgun (WGS) entry which is preliminary data.</text>
</comment>
<organism evidence="7 8">
    <name type="scientific">Bulleidia extructa W1219</name>
    <dbReference type="NCBI Taxonomy" id="679192"/>
    <lineage>
        <taxon>Bacteria</taxon>
        <taxon>Bacillati</taxon>
        <taxon>Bacillota</taxon>
        <taxon>Erysipelotrichia</taxon>
        <taxon>Erysipelotrichales</taxon>
        <taxon>Erysipelotrichaceae</taxon>
        <taxon>Bulleidia</taxon>
    </lineage>
</organism>
<dbReference type="GO" id="GO:0008360">
    <property type="term" value="P:regulation of cell shape"/>
    <property type="evidence" value="ECO:0007669"/>
    <property type="project" value="UniProtKB-KW"/>
</dbReference>
<dbReference type="SUPFAM" id="SSF55729">
    <property type="entry name" value="Acyl-CoA N-acyltransferases (Nat)"/>
    <property type="match status" value="2"/>
</dbReference>
<evidence type="ECO:0000256" key="1">
    <source>
        <dbReference type="ARBA" id="ARBA00009943"/>
    </source>
</evidence>
<dbReference type="PANTHER" id="PTHR36174">
    <property type="entry name" value="LIPID II:GLYCINE GLYCYLTRANSFERASE"/>
    <property type="match status" value="1"/>
</dbReference>
<keyword evidence="5 7" id="KW-0012">Acyltransferase</keyword>
<dbReference type="InterPro" id="IPR050644">
    <property type="entry name" value="PG_Glycine_Bridge_Synth"/>
</dbReference>
<evidence type="ECO:0000256" key="4">
    <source>
        <dbReference type="ARBA" id="ARBA00022984"/>
    </source>
</evidence>
<sequence>MIYKLMDDPQQFNAFVQNHPYSHFQKTSMWGEFIQKTEHNPYRMLGFFEHNQLVATAMLLVKKTLLGHFLYVPKGPCVDYQDKKLTNQVLSSLKDYAKKDKAMFITIDPNVLRMERTIDGHEIEGGENNEFVTEYIDQIGFKHHGYTYAYDGSFSNRFTLITKLDQPIESIFKGFSTLRKRSIKKNEKFHLYTLEANRNEIQEFVRLENDLGKTKEVIRHSLSFYEAIYDAFKGHVHFYKTILPMEKYLSVLLEKTKSDNPNEASSALKHYQEAIELQKTKGNEPVLAVGMIFDDGHVSYGKYYYRDHSIESLSPLDSLLFHAIQQAKQNGHKAFDFLGFGGLTTPHDWDIGYSLYQYKHQWNSTFIEEIGQFEFVLNPTQKKVFELSRKIKRKLQSFFIKFK</sequence>
<gene>
    <name evidence="7" type="ORF">HMPREF9013_0970</name>
</gene>
<evidence type="ECO:0000313" key="8">
    <source>
        <dbReference type="Proteomes" id="UP000005017"/>
    </source>
</evidence>
<dbReference type="EMBL" id="ADFR01000002">
    <property type="protein sequence ID" value="EFC06267.1"/>
    <property type="molecule type" value="Genomic_DNA"/>
</dbReference>
<dbReference type="Pfam" id="PF02388">
    <property type="entry name" value="FemAB"/>
    <property type="match status" value="2"/>
</dbReference>
<evidence type="ECO:0000256" key="5">
    <source>
        <dbReference type="ARBA" id="ARBA00023315"/>
    </source>
</evidence>
<dbReference type="Proteomes" id="UP000005017">
    <property type="component" value="Unassembled WGS sequence"/>
</dbReference>
<dbReference type="GO" id="GO:0009252">
    <property type="term" value="P:peptidoglycan biosynthetic process"/>
    <property type="evidence" value="ECO:0007669"/>
    <property type="project" value="UniProtKB-KW"/>
</dbReference>
<dbReference type="eggNOG" id="COG2348">
    <property type="taxonomic scope" value="Bacteria"/>
</dbReference>
<evidence type="ECO:0000256" key="3">
    <source>
        <dbReference type="ARBA" id="ARBA00022960"/>
    </source>
</evidence>
<proteinExistence type="inferred from homology"/>
<keyword evidence="2 7" id="KW-0808">Transferase</keyword>
<dbReference type="Gene3D" id="1.20.58.90">
    <property type="match status" value="1"/>
</dbReference>
<keyword evidence="4" id="KW-0573">Peptidoglycan synthesis</keyword>
<dbReference type="RefSeq" id="WP_006626612.1">
    <property type="nucleotide sequence ID" value="NZ_ADFR01000002.1"/>
</dbReference>
<keyword evidence="6" id="KW-0961">Cell wall biogenesis/degradation</keyword>
<dbReference type="Gene3D" id="3.40.630.30">
    <property type="match status" value="2"/>
</dbReference>
<evidence type="ECO:0000256" key="6">
    <source>
        <dbReference type="ARBA" id="ARBA00023316"/>
    </source>
</evidence>
<dbReference type="InterPro" id="IPR016181">
    <property type="entry name" value="Acyl_CoA_acyltransferase"/>
</dbReference>
<evidence type="ECO:0000313" key="7">
    <source>
        <dbReference type="EMBL" id="EFC06267.1"/>
    </source>
</evidence>